<feature type="domain" description="LEM" evidence="3">
    <location>
        <begin position="679"/>
        <end position="723"/>
    </location>
</feature>
<dbReference type="GO" id="GO:0005737">
    <property type="term" value="C:cytoplasm"/>
    <property type="evidence" value="ECO:0007669"/>
    <property type="project" value="TreeGrafter"/>
</dbReference>
<proteinExistence type="predicted"/>
<dbReference type="GO" id="GO:0000712">
    <property type="term" value="P:resolution of meiotic recombination intermediates"/>
    <property type="evidence" value="ECO:0007669"/>
    <property type="project" value="TreeGrafter"/>
</dbReference>
<keyword evidence="5" id="KW-1185">Reference proteome</keyword>
<dbReference type="InterPro" id="IPR002110">
    <property type="entry name" value="Ankyrin_rpt"/>
</dbReference>
<dbReference type="Gene3D" id="1.10.720.40">
    <property type="match status" value="1"/>
</dbReference>
<dbReference type="CDD" id="cd12940">
    <property type="entry name" value="LEM_LAP2_LEMD1"/>
    <property type="match status" value="1"/>
</dbReference>
<feature type="compositionally biased region" description="Polar residues" evidence="2">
    <location>
        <begin position="377"/>
        <end position="393"/>
    </location>
</feature>
<feature type="region of interest" description="Disordered" evidence="2">
    <location>
        <begin position="523"/>
        <end position="552"/>
    </location>
</feature>
<sequence>MSFIANALMMDQLRVEDFENLNLNKIKLALEKGALADAVLCEDGSTALHILPAVMTEEDCVIVAQILIAHGANPNTQNKVRRSSVHAAASMGFCELLELLLVNGGDPLLGDIKGHSPVDVAYKNNRTDALNLLNIQLDNETYSHPAEQLSDIALSLWRREVVGIVVVPEEPSFDSHNGNDPPVLHENKDVDESKLSSLMNHQKENERYKESYVKTTEPEKTSLSIIGKTDINSEILYSEPSKQFSLNSERYFEYLRQELVGNADSESDVDRFSQQKFLRKNLENGYTSGKCNRSSVPHSMDSFTETFLSEFDTAYTNINMTGDYSYDSSFNFDGTYIPGGLHHHQLHPDGDFSLDLFSGMSKDETYINGLYDTTNTTQGLHGETETSYSNSLKDTTHTTNGEHSESETLYSNVTCPQNMTLPEYCTSFQLLKAPKKNSHVSNIKSQISSSKSGEAAKVSSHRVGQEETLFDLYSWSLISESFGQKNVSKIPYIIDEVDAIGTTMQNMTGPKLSSSLECINASETRSYTESTEQSKETDLKKQNRQGTRENESLKSLLPKRLFNISFGNSSSKVQYEKSQNGYSSLSEYGTAKSCISGGSSSQSLISVVEEFLYRDLEAGITLIERRCPSSASFSSLLTNGYGSGTLAMTQTPKKMPTLPDDVPDGIKIDQSFDSLGTLTDSIRGLTGEKLRKKLIDIGFTPGPVLPSSQRVYQRQLLRLRRHPELLQDNQRETEEYPRELKSALKDPSAIEWYTWMHLEKTVSSQFNQPDPSRHWRDGTSKTCFNYLLLDPRITEDLPIRGVMMEEAERFKCFVSAIFYIGKGSRGRPYYHLYEAMMPKEKKKQISEKVAKIQDIWSEGVGVVSLHIFQNTIPVEAWTREAAMISAIGLQNVCNSIKGTFYGVASTWKGTEQRRLGTLLLHRALNIFMLEGERQLRPSDVSPPPWCR</sequence>
<dbReference type="Pfam" id="PF22945">
    <property type="entry name" value="LEM-3_GIY-YIG"/>
    <property type="match status" value="1"/>
</dbReference>
<dbReference type="InterPro" id="IPR003887">
    <property type="entry name" value="LEM_dom"/>
</dbReference>
<reference evidence="4 5" key="1">
    <citation type="submission" date="2023-11" db="EMBL/GenBank/DDBJ databases">
        <title>Halocaridina rubra genome assembly.</title>
        <authorList>
            <person name="Smith C."/>
        </authorList>
    </citation>
    <scope>NUCLEOTIDE SEQUENCE [LARGE SCALE GENOMIC DNA]</scope>
    <source>
        <strain evidence="4">EP-1</strain>
        <tissue evidence="4">Whole</tissue>
    </source>
</reference>
<feature type="compositionally biased region" description="Basic and acidic residues" evidence="2">
    <location>
        <begin position="532"/>
        <end position="552"/>
    </location>
</feature>
<dbReference type="InterPro" id="IPR036770">
    <property type="entry name" value="Ankyrin_rpt-contain_sf"/>
</dbReference>
<name>A0AAN9ADT1_HALRR</name>
<dbReference type="GO" id="GO:0004520">
    <property type="term" value="F:DNA endonuclease activity"/>
    <property type="evidence" value="ECO:0007669"/>
    <property type="project" value="TreeGrafter"/>
</dbReference>
<feature type="repeat" description="ANK" evidence="1">
    <location>
        <begin position="43"/>
        <end position="79"/>
    </location>
</feature>
<dbReference type="PANTHER" id="PTHR46427">
    <property type="entry name" value="ANKYRIN REPEAT AND LEM DOMAIN-CONTAINING PROTEIN 1"/>
    <property type="match status" value="1"/>
</dbReference>
<gene>
    <name evidence="4" type="primary">ANKLE1_1</name>
    <name evidence="4" type="ORF">SK128_010032</name>
</gene>
<dbReference type="SUPFAM" id="SSF48403">
    <property type="entry name" value="Ankyrin repeat"/>
    <property type="match status" value="1"/>
</dbReference>
<dbReference type="AlphaFoldDB" id="A0AAN9ADT1"/>
<feature type="compositionally biased region" description="Basic and acidic residues" evidence="2">
    <location>
        <begin position="394"/>
        <end position="406"/>
    </location>
</feature>
<organism evidence="4 5">
    <name type="scientific">Halocaridina rubra</name>
    <name type="common">Hawaiian red shrimp</name>
    <dbReference type="NCBI Taxonomy" id="373956"/>
    <lineage>
        <taxon>Eukaryota</taxon>
        <taxon>Metazoa</taxon>
        <taxon>Ecdysozoa</taxon>
        <taxon>Arthropoda</taxon>
        <taxon>Crustacea</taxon>
        <taxon>Multicrustacea</taxon>
        <taxon>Malacostraca</taxon>
        <taxon>Eumalacostraca</taxon>
        <taxon>Eucarida</taxon>
        <taxon>Decapoda</taxon>
        <taxon>Pleocyemata</taxon>
        <taxon>Caridea</taxon>
        <taxon>Atyoidea</taxon>
        <taxon>Atyidae</taxon>
        <taxon>Halocaridina</taxon>
    </lineage>
</organism>
<evidence type="ECO:0000313" key="4">
    <source>
        <dbReference type="EMBL" id="KAK7082585.1"/>
    </source>
</evidence>
<dbReference type="PROSITE" id="PS50954">
    <property type="entry name" value="LEM"/>
    <property type="match status" value="1"/>
</dbReference>
<dbReference type="EMBL" id="JAXCGZ010003960">
    <property type="protein sequence ID" value="KAK7082585.1"/>
    <property type="molecule type" value="Genomic_DNA"/>
</dbReference>
<feature type="region of interest" description="Disordered" evidence="2">
    <location>
        <begin position="377"/>
        <end position="408"/>
    </location>
</feature>
<dbReference type="Pfam" id="PF03020">
    <property type="entry name" value="LEM"/>
    <property type="match status" value="1"/>
</dbReference>
<evidence type="ECO:0000256" key="2">
    <source>
        <dbReference type="SAM" id="MobiDB-lite"/>
    </source>
</evidence>
<dbReference type="PROSITE" id="PS50088">
    <property type="entry name" value="ANK_REPEAT"/>
    <property type="match status" value="1"/>
</dbReference>
<dbReference type="InterPro" id="IPR011015">
    <property type="entry name" value="LEM/LEM-like_dom_sf"/>
</dbReference>
<comment type="caution">
    <text evidence="4">The sequence shown here is derived from an EMBL/GenBank/DDBJ whole genome shotgun (WGS) entry which is preliminary data.</text>
</comment>
<dbReference type="Pfam" id="PF00023">
    <property type="entry name" value="Ank"/>
    <property type="match status" value="1"/>
</dbReference>
<evidence type="ECO:0000259" key="3">
    <source>
        <dbReference type="PROSITE" id="PS50954"/>
    </source>
</evidence>
<accession>A0AAN9ADT1</accession>
<protein>
    <submittedName>
        <fullName evidence="4">LEM domain</fullName>
    </submittedName>
</protein>
<dbReference type="SUPFAM" id="SSF63451">
    <property type="entry name" value="LEM domain"/>
    <property type="match status" value="1"/>
</dbReference>
<dbReference type="GO" id="GO:0005654">
    <property type="term" value="C:nucleoplasm"/>
    <property type="evidence" value="ECO:0007669"/>
    <property type="project" value="TreeGrafter"/>
</dbReference>
<dbReference type="Gene3D" id="1.25.40.20">
    <property type="entry name" value="Ankyrin repeat-containing domain"/>
    <property type="match status" value="1"/>
</dbReference>
<dbReference type="PANTHER" id="PTHR46427:SF1">
    <property type="entry name" value="ANKYRIN REPEAT AND LEM DOMAIN-CONTAINING PROTEIN 1"/>
    <property type="match status" value="1"/>
</dbReference>
<dbReference type="CDD" id="cd10454">
    <property type="entry name" value="GIY-YIG_COG3680_Meta"/>
    <property type="match status" value="1"/>
</dbReference>
<keyword evidence="1" id="KW-0040">ANK repeat</keyword>
<dbReference type="InterPro" id="IPR034998">
    <property type="entry name" value="ANKLE1"/>
</dbReference>
<dbReference type="SMART" id="SM00540">
    <property type="entry name" value="LEM"/>
    <property type="match status" value="1"/>
</dbReference>
<dbReference type="GO" id="GO:0000724">
    <property type="term" value="P:double-strand break repair via homologous recombination"/>
    <property type="evidence" value="ECO:0007669"/>
    <property type="project" value="TreeGrafter"/>
</dbReference>
<evidence type="ECO:0000256" key="1">
    <source>
        <dbReference type="PROSITE-ProRule" id="PRU00023"/>
    </source>
</evidence>
<dbReference type="Proteomes" id="UP001381693">
    <property type="component" value="Unassembled WGS sequence"/>
</dbReference>
<evidence type="ECO:0000313" key="5">
    <source>
        <dbReference type="Proteomes" id="UP001381693"/>
    </source>
</evidence>